<dbReference type="Proteomes" id="UP000765509">
    <property type="component" value="Unassembled WGS sequence"/>
</dbReference>
<dbReference type="EMBL" id="AVOT02040060">
    <property type="protein sequence ID" value="MBW0535211.1"/>
    <property type="molecule type" value="Genomic_DNA"/>
</dbReference>
<accession>A0A9Q3I9P4</accession>
<protein>
    <submittedName>
        <fullName evidence="2">Uncharacterized protein</fullName>
    </submittedName>
</protein>
<gene>
    <name evidence="2" type="ORF">O181_074926</name>
</gene>
<feature type="region of interest" description="Disordered" evidence="1">
    <location>
        <begin position="33"/>
        <end position="74"/>
    </location>
</feature>
<feature type="region of interest" description="Disordered" evidence="1">
    <location>
        <begin position="1"/>
        <end position="20"/>
    </location>
</feature>
<feature type="compositionally biased region" description="Polar residues" evidence="1">
    <location>
        <begin position="1"/>
        <end position="12"/>
    </location>
</feature>
<feature type="compositionally biased region" description="Polar residues" evidence="1">
    <location>
        <begin position="45"/>
        <end position="74"/>
    </location>
</feature>
<sequence length="251" mass="28346">MCQHCSTQTHSSAEGDRQGVAFTPFPYKQHIKKRKSTIAPKSLPNIPTSASGSDTFSTPAGLNSTAQKPYSRSKNLPPQDLGMIISAILSLRYNIPRRASHILNPALNFLIKSSISSSLGPPTPAFHIPQDLSTIFEHLQLEPVIQNYICCPQCFFLNGLTELVTTDQTHCQRRNNPNDHDPPCTQSLGKFIYSFEPRTQKTTNMKQTFIPTKHFIYQPFKNWLARFPQLAGIMRILHQPQQSQTPRFPQM</sequence>
<evidence type="ECO:0000313" key="2">
    <source>
        <dbReference type="EMBL" id="MBW0535211.1"/>
    </source>
</evidence>
<evidence type="ECO:0000256" key="1">
    <source>
        <dbReference type="SAM" id="MobiDB-lite"/>
    </source>
</evidence>
<name>A0A9Q3I9P4_9BASI</name>
<organism evidence="2 3">
    <name type="scientific">Austropuccinia psidii MF-1</name>
    <dbReference type="NCBI Taxonomy" id="1389203"/>
    <lineage>
        <taxon>Eukaryota</taxon>
        <taxon>Fungi</taxon>
        <taxon>Dikarya</taxon>
        <taxon>Basidiomycota</taxon>
        <taxon>Pucciniomycotina</taxon>
        <taxon>Pucciniomycetes</taxon>
        <taxon>Pucciniales</taxon>
        <taxon>Sphaerophragmiaceae</taxon>
        <taxon>Austropuccinia</taxon>
    </lineage>
</organism>
<evidence type="ECO:0000313" key="3">
    <source>
        <dbReference type="Proteomes" id="UP000765509"/>
    </source>
</evidence>
<keyword evidence="3" id="KW-1185">Reference proteome</keyword>
<proteinExistence type="predicted"/>
<dbReference type="AlphaFoldDB" id="A0A9Q3I9P4"/>
<comment type="caution">
    <text evidence="2">The sequence shown here is derived from an EMBL/GenBank/DDBJ whole genome shotgun (WGS) entry which is preliminary data.</text>
</comment>
<reference evidence="2" key="1">
    <citation type="submission" date="2021-03" db="EMBL/GenBank/DDBJ databases">
        <title>Draft genome sequence of rust myrtle Austropuccinia psidii MF-1, a brazilian biotype.</title>
        <authorList>
            <person name="Quecine M.C."/>
            <person name="Pachon D.M.R."/>
            <person name="Bonatelli M.L."/>
            <person name="Correr F.H."/>
            <person name="Franceschini L.M."/>
            <person name="Leite T.F."/>
            <person name="Margarido G.R.A."/>
            <person name="Almeida C.A."/>
            <person name="Ferrarezi J.A."/>
            <person name="Labate C.A."/>
        </authorList>
    </citation>
    <scope>NUCLEOTIDE SEQUENCE</scope>
    <source>
        <strain evidence="2">MF-1</strain>
    </source>
</reference>